<sequence length="332" mass="37552">MYVKVEFLTGNNQFTGPIPRSLRNCTSLRNITGTIPSELGKLKILKELHLSSNNLVGEIHNELFNLSSLIKLKLRDNKLSGRLPFAVGKLSNLLEEYPNSLGIILLDLSYNELSGEIPSDLRKLNKLIKLNLSHNKLFGSIPSSFDQMFSLTTAFEDAPIDALKKNKGLCSNNSRGLKPCYSSVEIRKKDDKRKVLLVILLPLIGSLYQARATNTGGNLFSIWNYDGKIVFEDIIEATEDFDTKYCVVAVKKLHSLDEDSNIFDLKSFESEVRALTKIRHRNIVKLFGFCSNLDRRMSFLVYEFVENISLRDILDQCIGTPHDVVQNEIMCT</sequence>
<evidence type="ECO:0000256" key="4">
    <source>
        <dbReference type="ARBA" id="ARBA00022614"/>
    </source>
</evidence>
<dbReference type="AlphaFoldDB" id="A0A4Y7IJP7"/>
<keyword evidence="9" id="KW-0418">Kinase</keyword>
<keyword evidence="12" id="KW-0472">Membrane</keyword>
<dbReference type="OMA" id="VEWAWHQ"/>
<dbReference type="Pfam" id="PF00560">
    <property type="entry name" value="LRR_1"/>
    <property type="match status" value="3"/>
</dbReference>
<dbReference type="EC" id="2.7.11.1" evidence="2"/>
<dbReference type="GO" id="GO:0004674">
    <property type="term" value="F:protein serine/threonine kinase activity"/>
    <property type="evidence" value="ECO:0007669"/>
    <property type="project" value="UniProtKB-KW"/>
</dbReference>
<dbReference type="InterPro" id="IPR001245">
    <property type="entry name" value="Ser-Thr/Tyr_kinase_cat_dom"/>
</dbReference>
<keyword evidence="3" id="KW-0723">Serine/threonine-protein kinase</keyword>
<dbReference type="Gene3D" id="3.80.10.10">
    <property type="entry name" value="Ribonuclease Inhibitor"/>
    <property type="match status" value="1"/>
</dbReference>
<evidence type="ECO:0000256" key="1">
    <source>
        <dbReference type="ARBA" id="ARBA00004370"/>
    </source>
</evidence>
<evidence type="ECO:0000256" key="10">
    <source>
        <dbReference type="ARBA" id="ARBA00022840"/>
    </source>
</evidence>
<dbReference type="InterPro" id="IPR000719">
    <property type="entry name" value="Prot_kinase_dom"/>
</dbReference>
<proteinExistence type="predicted"/>
<keyword evidence="11" id="KW-1133">Transmembrane helix</keyword>
<dbReference type="InterPro" id="IPR001611">
    <property type="entry name" value="Leu-rich_rpt"/>
</dbReference>
<reference evidence="16 17" key="1">
    <citation type="journal article" date="2018" name="Science">
        <title>The opium poppy genome and morphinan production.</title>
        <authorList>
            <person name="Guo L."/>
            <person name="Winzer T."/>
            <person name="Yang X."/>
            <person name="Li Y."/>
            <person name="Ning Z."/>
            <person name="He Z."/>
            <person name="Teodor R."/>
            <person name="Lu Y."/>
            <person name="Bowser T.A."/>
            <person name="Graham I.A."/>
            <person name="Ye K."/>
        </authorList>
    </citation>
    <scope>NUCLEOTIDE SEQUENCE [LARGE SCALE GENOMIC DNA]</scope>
    <source>
        <strain evidence="17">cv. HN1</strain>
        <tissue evidence="16">Leaves</tissue>
    </source>
</reference>
<evidence type="ECO:0000256" key="12">
    <source>
        <dbReference type="ARBA" id="ARBA00023136"/>
    </source>
</evidence>
<evidence type="ECO:0000313" key="16">
    <source>
        <dbReference type="EMBL" id="RZC47679.1"/>
    </source>
</evidence>
<dbReference type="SUPFAM" id="SSF56112">
    <property type="entry name" value="Protein kinase-like (PK-like)"/>
    <property type="match status" value="1"/>
</dbReference>
<dbReference type="PANTHER" id="PTHR48005">
    <property type="entry name" value="LEUCINE RICH REPEAT KINASE 2"/>
    <property type="match status" value="1"/>
</dbReference>
<keyword evidence="7" id="KW-0677">Repeat</keyword>
<protein>
    <recommendedName>
        <fullName evidence="2">non-specific serine/threonine protein kinase</fullName>
        <ecNumber evidence="2">2.7.11.1</ecNumber>
    </recommendedName>
</protein>
<dbReference type="GO" id="GO:0005524">
    <property type="term" value="F:ATP binding"/>
    <property type="evidence" value="ECO:0007669"/>
    <property type="project" value="UniProtKB-KW"/>
</dbReference>
<accession>A0A4Y7IJP7</accession>
<dbReference type="PROSITE" id="PS50011">
    <property type="entry name" value="PROTEIN_KINASE_DOM"/>
    <property type="match status" value="1"/>
</dbReference>
<evidence type="ECO:0000256" key="7">
    <source>
        <dbReference type="ARBA" id="ARBA00022737"/>
    </source>
</evidence>
<keyword evidence="17" id="KW-1185">Reference proteome</keyword>
<keyword evidence="5" id="KW-0808">Transferase</keyword>
<dbReference type="InterPro" id="IPR011009">
    <property type="entry name" value="Kinase-like_dom_sf"/>
</dbReference>
<evidence type="ECO:0000313" key="17">
    <source>
        <dbReference type="Proteomes" id="UP000316621"/>
    </source>
</evidence>
<evidence type="ECO:0000256" key="9">
    <source>
        <dbReference type="ARBA" id="ARBA00022777"/>
    </source>
</evidence>
<evidence type="ECO:0000256" key="13">
    <source>
        <dbReference type="ARBA" id="ARBA00047899"/>
    </source>
</evidence>
<evidence type="ECO:0000256" key="2">
    <source>
        <dbReference type="ARBA" id="ARBA00012513"/>
    </source>
</evidence>
<evidence type="ECO:0000256" key="8">
    <source>
        <dbReference type="ARBA" id="ARBA00022741"/>
    </source>
</evidence>
<dbReference type="GO" id="GO:0016020">
    <property type="term" value="C:membrane"/>
    <property type="evidence" value="ECO:0007669"/>
    <property type="project" value="UniProtKB-SubCell"/>
</dbReference>
<comment type="catalytic activity">
    <reaction evidence="14">
        <text>L-seryl-[protein] + ATP = O-phospho-L-seryl-[protein] + ADP + H(+)</text>
        <dbReference type="Rhea" id="RHEA:17989"/>
        <dbReference type="Rhea" id="RHEA-COMP:9863"/>
        <dbReference type="Rhea" id="RHEA-COMP:11604"/>
        <dbReference type="ChEBI" id="CHEBI:15378"/>
        <dbReference type="ChEBI" id="CHEBI:29999"/>
        <dbReference type="ChEBI" id="CHEBI:30616"/>
        <dbReference type="ChEBI" id="CHEBI:83421"/>
        <dbReference type="ChEBI" id="CHEBI:456216"/>
        <dbReference type="EC" id="2.7.11.1"/>
    </reaction>
</comment>
<comment type="catalytic activity">
    <reaction evidence="13">
        <text>L-threonyl-[protein] + ATP = O-phospho-L-threonyl-[protein] + ADP + H(+)</text>
        <dbReference type="Rhea" id="RHEA:46608"/>
        <dbReference type="Rhea" id="RHEA-COMP:11060"/>
        <dbReference type="Rhea" id="RHEA-COMP:11605"/>
        <dbReference type="ChEBI" id="CHEBI:15378"/>
        <dbReference type="ChEBI" id="CHEBI:30013"/>
        <dbReference type="ChEBI" id="CHEBI:30616"/>
        <dbReference type="ChEBI" id="CHEBI:61977"/>
        <dbReference type="ChEBI" id="CHEBI:456216"/>
        <dbReference type="EC" id="2.7.11.1"/>
    </reaction>
</comment>
<dbReference type="SUPFAM" id="SSF52058">
    <property type="entry name" value="L domain-like"/>
    <property type="match status" value="1"/>
</dbReference>
<name>A0A4Y7IJP7_PAPSO</name>
<dbReference type="Pfam" id="PF07714">
    <property type="entry name" value="PK_Tyr_Ser-Thr"/>
    <property type="match status" value="1"/>
</dbReference>
<dbReference type="EMBL" id="CM010715">
    <property type="protein sequence ID" value="RZC47679.1"/>
    <property type="molecule type" value="Genomic_DNA"/>
</dbReference>
<organism evidence="16 17">
    <name type="scientific">Papaver somniferum</name>
    <name type="common">Opium poppy</name>
    <dbReference type="NCBI Taxonomy" id="3469"/>
    <lineage>
        <taxon>Eukaryota</taxon>
        <taxon>Viridiplantae</taxon>
        <taxon>Streptophyta</taxon>
        <taxon>Embryophyta</taxon>
        <taxon>Tracheophyta</taxon>
        <taxon>Spermatophyta</taxon>
        <taxon>Magnoliopsida</taxon>
        <taxon>Ranunculales</taxon>
        <taxon>Papaveraceae</taxon>
        <taxon>Papaveroideae</taxon>
        <taxon>Papaver</taxon>
    </lineage>
</organism>
<evidence type="ECO:0000256" key="5">
    <source>
        <dbReference type="ARBA" id="ARBA00022679"/>
    </source>
</evidence>
<evidence type="ECO:0000256" key="6">
    <source>
        <dbReference type="ARBA" id="ARBA00022692"/>
    </source>
</evidence>
<dbReference type="Gene3D" id="1.10.510.10">
    <property type="entry name" value="Transferase(Phosphotransferase) domain 1"/>
    <property type="match status" value="1"/>
</dbReference>
<dbReference type="PANTHER" id="PTHR48005:SF70">
    <property type="entry name" value="MDIS1-INTERACTING RECEPTOR LIKE KINASE 2-LIKE"/>
    <property type="match status" value="1"/>
</dbReference>
<dbReference type="Gramene" id="RZC47679">
    <property type="protein sequence ID" value="RZC47679"/>
    <property type="gene ID" value="C5167_040624"/>
</dbReference>
<comment type="subcellular location">
    <subcellularLocation>
        <location evidence="1">Membrane</location>
    </subcellularLocation>
</comment>
<keyword evidence="4" id="KW-0433">Leucine-rich repeat</keyword>
<dbReference type="Proteomes" id="UP000316621">
    <property type="component" value="Chromosome 1"/>
</dbReference>
<evidence type="ECO:0000259" key="15">
    <source>
        <dbReference type="PROSITE" id="PS50011"/>
    </source>
</evidence>
<keyword evidence="8" id="KW-0547">Nucleotide-binding</keyword>
<keyword evidence="6" id="KW-0812">Transmembrane</keyword>
<gene>
    <name evidence="16" type="ORF">C5167_040624</name>
</gene>
<evidence type="ECO:0000256" key="11">
    <source>
        <dbReference type="ARBA" id="ARBA00022989"/>
    </source>
</evidence>
<dbReference type="InterPro" id="IPR032675">
    <property type="entry name" value="LRR_dom_sf"/>
</dbReference>
<feature type="non-terminal residue" evidence="16">
    <location>
        <position position="332"/>
    </location>
</feature>
<dbReference type="STRING" id="3469.A0A4Y7IJP7"/>
<feature type="domain" description="Protein kinase" evidence="15">
    <location>
        <begin position="220"/>
        <end position="332"/>
    </location>
</feature>
<keyword evidence="10" id="KW-0067">ATP-binding</keyword>
<dbReference type="InterPro" id="IPR051420">
    <property type="entry name" value="Ser_Thr_Kinases_DiverseReg"/>
</dbReference>
<evidence type="ECO:0000256" key="3">
    <source>
        <dbReference type="ARBA" id="ARBA00022527"/>
    </source>
</evidence>
<evidence type="ECO:0000256" key="14">
    <source>
        <dbReference type="ARBA" id="ARBA00048679"/>
    </source>
</evidence>